<evidence type="ECO:0000259" key="10">
    <source>
        <dbReference type="Pfam" id="PF21082"/>
    </source>
</evidence>
<dbReference type="GO" id="GO:0008381">
    <property type="term" value="F:mechanosensitive monoatomic ion channel activity"/>
    <property type="evidence" value="ECO:0007669"/>
    <property type="project" value="InterPro"/>
</dbReference>
<feature type="domain" description="Mechanosensitive ion channel transmembrane helices 2/3" evidence="11">
    <location>
        <begin position="86"/>
        <end position="126"/>
    </location>
</feature>
<dbReference type="InterPro" id="IPR011066">
    <property type="entry name" value="MscS_channel_C_sf"/>
</dbReference>
<dbReference type="SUPFAM" id="SSF82861">
    <property type="entry name" value="Mechanosensitive channel protein MscS (YggB), transmembrane region"/>
    <property type="match status" value="1"/>
</dbReference>
<evidence type="ECO:0000313" key="12">
    <source>
        <dbReference type="EMBL" id="GGD09925.1"/>
    </source>
</evidence>
<dbReference type="PANTHER" id="PTHR30221:SF1">
    <property type="entry name" value="SMALL-CONDUCTANCE MECHANOSENSITIVE CHANNEL"/>
    <property type="match status" value="1"/>
</dbReference>
<proteinExistence type="inferred from homology"/>
<dbReference type="InterPro" id="IPR023408">
    <property type="entry name" value="MscS_beta-dom_sf"/>
</dbReference>
<reference evidence="12" key="1">
    <citation type="journal article" date="2014" name="Int. J. Syst. Evol. Microbiol.">
        <title>Complete genome sequence of Corynebacterium casei LMG S-19264T (=DSM 44701T), isolated from a smear-ripened cheese.</title>
        <authorList>
            <consortium name="US DOE Joint Genome Institute (JGI-PGF)"/>
            <person name="Walter F."/>
            <person name="Albersmeier A."/>
            <person name="Kalinowski J."/>
            <person name="Ruckert C."/>
        </authorList>
    </citation>
    <scope>NUCLEOTIDE SEQUENCE</scope>
    <source>
        <strain evidence="12">CGMCC 1.12921</strain>
    </source>
</reference>
<evidence type="ECO:0000256" key="2">
    <source>
        <dbReference type="ARBA" id="ARBA00008017"/>
    </source>
</evidence>
<dbReference type="AlphaFoldDB" id="A0A8J2Y3U5"/>
<dbReference type="InterPro" id="IPR010920">
    <property type="entry name" value="LSM_dom_sf"/>
</dbReference>
<dbReference type="Gene3D" id="1.10.287.1260">
    <property type="match status" value="1"/>
</dbReference>
<dbReference type="SUPFAM" id="SSF50182">
    <property type="entry name" value="Sm-like ribonucleoproteins"/>
    <property type="match status" value="1"/>
</dbReference>
<keyword evidence="7" id="KW-0813">Transport</keyword>
<dbReference type="InterPro" id="IPR045275">
    <property type="entry name" value="MscS_archaea/bacteria_type"/>
</dbReference>
<sequence>MQDARETAGATEVVAAAPTDESQVAVNQMIAELSEKAISLGLNILAALVIVVVGLLVAGWIKRAIRKGLSKSERIDQTLAGFLSSLVYYIALALVIIMVIGRFGIPTASFAAVIGAAGLAIGLALQGTLGNVASGVMILMFRPFRIGDFVTTGDEMGTVKDINLFTTEITTLDNKNVMIPNGMVWQSPITNFSANTTRRIEAIFGIAYDADINKAMAVIRSVIDADERFHQEPAPAMGVASLGDWSVNITVRVWCDSSTYLGLGWELNQKVKEAFDREGVGIPFPTTIEYQARFKPRPEALPPETAPESPIDPAA</sequence>
<evidence type="ECO:0000256" key="8">
    <source>
        <dbReference type="SAM" id="MobiDB-lite"/>
    </source>
</evidence>
<feature type="region of interest" description="Disordered" evidence="8">
    <location>
        <begin position="293"/>
        <end position="315"/>
    </location>
</feature>
<dbReference type="PANTHER" id="PTHR30221">
    <property type="entry name" value="SMALL-CONDUCTANCE MECHANOSENSITIVE CHANNEL"/>
    <property type="match status" value="1"/>
</dbReference>
<dbReference type="Pfam" id="PF21082">
    <property type="entry name" value="MS_channel_3rd"/>
    <property type="match status" value="1"/>
</dbReference>
<keyword evidence="13" id="KW-1185">Reference proteome</keyword>
<evidence type="ECO:0000259" key="9">
    <source>
        <dbReference type="Pfam" id="PF00924"/>
    </source>
</evidence>
<name>A0A8J2Y3U5_9PROT</name>
<comment type="subcellular location">
    <subcellularLocation>
        <location evidence="7">Cell inner membrane</location>
        <topology evidence="7">Multi-pass membrane protein</topology>
    </subcellularLocation>
    <subcellularLocation>
        <location evidence="1">Cell membrane</location>
        <topology evidence="1">Multi-pass membrane protein</topology>
    </subcellularLocation>
</comment>
<feature type="transmembrane region" description="Helical" evidence="7">
    <location>
        <begin position="37"/>
        <end position="61"/>
    </location>
</feature>
<dbReference type="EMBL" id="BMGH01000001">
    <property type="protein sequence ID" value="GGD09925.1"/>
    <property type="molecule type" value="Genomic_DNA"/>
</dbReference>
<feature type="domain" description="Mechanosensitive ion channel MscS" evidence="9">
    <location>
        <begin position="128"/>
        <end position="193"/>
    </location>
</feature>
<dbReference type="InterPro" id="IPR049278">
    <property type="entry name" value="MS_channel_C"/>
</dbReference>
<evidence type="ECO:0000256" key="5">
    <source>
        <dbReference type="ARBA" id="ARBA00022989"/>
    </source>
</evidence>
<comment type="similarity">
    <text evidence="2 7">Belongs to the MscS (TC 1.A.23) family.</text>
</comment>
<dbReference type="Pfam" id="PF05552">
    <property type="entry name" value="MS_channel_1st_1"/>
    <property type="match status" value="1"/>
</dbReference>
<evidence type="ECO:0000256" key="7">
    <source>
        <dbReference type="RuleBase" id="RU369025"/>
    </source>
</evidence>
<dbReference type="Pfam" id="PF21088">
    <property type="entry name" value="MS_channel_1st"/>
    <property type="match status" value="1"/>
</dbReference>
<gene>
    <name evidence="12" type="ORF">GCM10011342_18560</name>
</gene>
<dbReference type="Gene3D" id="3.30.70.100">
    <property type="match status" value="1"/>
</dbReference>
<comment type="caution">
    <text evidence="7">Lacks conserved residue(s) required for the propagation of feature annotation.</text>
</comment>
<dbReference type="InterPro" id="IPR011014">
    <property type="entry name" value="MscS_channel_TM-2"/>
</dbReference>
<keyword evidence="3" id="KW-1003">Cell membrane</keyword>
<comment type="subunit">
    <text evidence="7">Homoheptamer.</text>
</comment>
<accession>A0A8J2Y3U5</accession>
<keyword evidence="7" id="KW-0407">Ion channel</keyword>
<feature type="transmembrane region" description="Helical" evidence="7">
    <location>
        <begin position="82"/>
        <end position="105"/>
    </location>
</feature>
<evidence type="ECO:0000256" key="3">
    <source>
        <dbReference type="ARBA" id="ARBA00022475"/>
    </source>
</evidence>
<dbReference type="Pfam" id="PF00924">
    <property type="entry name" value="MS_channel_2nd"/>
    <property type="match status" value="1"/>
</dbReference>
<keyword evidence="5 7" id="KW-1133">Transmembrane helix</keyword>
<dbReference type="RefSeq" id="WP_206711220.1">
    <property type="nucleotide sequence ID" value="NZ_BMGH01000001.1"/>
</dbReference>
<dbReference type="InterPro" id="IPR006685">
    <property type="entry name" value="MscS_channel_2nd"/>
</dbReference>
<evidence type="ECO:0000313" key="13">
    <source>
        <dbReference type="Proteomes" id="UP000613582"/>
    </source>
</evidence>
<reference evidence="12" key="2">
    <citation type="submission" date="2020-09" db="EMBL/GenBank/DDBJ databases">
        <authorList>
            <person name="Sun Q."/>
            <person name="Zhou Y."/>
        </authorList>
    </citation>
    <scope>NUCLEOTIDE SEQUENCE</scope>
    <source>
        <strain evidence="12">CGMCC 1.12921</strain>
    </source>
</reference>
<evidence type="ECO:0000259" key="11">
    <source>
        <dbReference type="Pfam" id="PF21088"/>
    </source>
</evidence>
<dbReference type="GO" id="GO:0005886">
    <property type="term" value="C:plasma membrane"/>
    <property type="evidence" value="ECO:0007669"/>
    <property type="project" value="UniProtKB-SubCell"/>
</dbReference>
<dbReference type="Gene3D" id="2.30.30.60">
    <property type="match status" value="1"/>
</dbReference>
<comment type="function">
    <text evidence="7">Mechanosensitive channel that participates in the regulation of osmotic pressure changes within the cell, opening in response to stretch forces in the membrane lipid bilayer, without the need for other proteins. Contributes to normal resistance to hypoosmotic shock. Forms an ion channel of 1.0 nanosiemens conductance with a slight preference for anions.</text>
</comment>
<evidence type="ECO:0000256" key="1">
    <source>
        <dbReference type="ARBA" id="ARBA00004651"/>
    </source>
</evidence>
<dbReference type="InterPro" id="IPR049142">
    <property type="entry name" value="MS_channel_1st"/>
</dbReference>
<organism evidence="12 13">
    <name type="scientific">Aquisalinus flavus</name>
    <dbReference type="NCBI Taxonomy" id="1526572"/>
    <lineage>
        <taxon>Bacteria</taxon>
        <taxon>Pseudomonadati</taxon>
        <taxon>Pseudomonadota</taxon>
        <taxon>Alphaproteobacteria</taxon>
        <taxon>Parvularculales</taxon>
        <taxon>Parvularculaceae</taxon>
        <taxon>Aquisalinus</taxon>
    </lineage>
</organism>
<dbReference type="InterPro" id="IPR008910">
    <property type="entry name" value="MSC_TM_helix"/>
</dbReference>
<dbReference type="Proteomes" id="UP000613582">
    <property type="component" value="Unassembled WGS sequence"/>
</dbReference>
<keyword evidence="6 7" id="KW-0472">Membrane</keyword>
<feature type="transmembrane region" description="Helical" evidence="7">
    <location>
        <begin position="111"/>
        <end position="139"/>
    </location>
</feature>
<evidence type="ECO:0000256" key="4">
    <source>
        <dbReference type="ARBA" id="ARBA00022692"/>
    </source>
</evidence>
<comment type="caution">
    <text evidence="12">The sequence shown here is derived from an EMBL/GenBank/DDBJ whole genome shotgun (WGS) entry which is preliminary data.</text>
</comment>
<feature type="domain" description="Mechanosensitive ion channel MscS C-terminal" evidence="10">
    <location>
        <begin position="201"/>
        <end position="282"/>
    </location>
</feature>
<dbReference type="SUPFAM" id="SSF82689">
    <property type="entry name" value="Mechanosensitive channel protein MscS (YggB), C-terminal domain"/>
    <property type="match status" value="1"/>
</dbReference>
<keyword evidence="4 7" id="KW-0812">Transmembrane</keyword>
<keyword evidence="7" id="KW-0997">Cell inner membrane</keyword>
<keyword evidence="7" id="KW-0406">Ion transport</keyword>
<protein>
    <recommendedName>
        <fullName evidence="7">Small-conductance mechanosensitive channel</fullName>
    </recommendedName>
</protein>
<evidence type="ECO:0000256" key="6">
    <source>
        <dbReference type="ARBA" id="ARBA00023136"/>
    </source>
</evidence>